<dbReference type="Proteomes" id="UP000265520">
    <property type="component" value="Unassembled WGS sequence"/>
</dbReference>
<keyword evidence="2" id="KW-1185">Reference proteome</keyword>
<evidence type="ECO:0000313" key="2">
    <source>
        <dbReference type="Proteomes" id="UP000265520"/>
    </source>
</evidence>
<accession>A0A392PVZ7</accession>
<organism evidence="1 2">
    <name type="scientific">Trifolium medium</name>
    <dbReference type="NCBI Taxonomy" id="97028"/>
    <lineage>
        <taxon>Eukaryota</taxon>
        <taxon>Viridiplantae</taxon>
        <taxon>Streptophyta</taxon>
        <taxon>Embryophyta</taxon>
        <taxon>Tracheophyta</taxon>
        <taxon>Spermatophyta</taxon>
        <taxon>Magnoliopsida</taxon>
        <taxon>eudicotyledons</taxon>
        <taxon>Gunneridae</taxon>
        <taxon>Pentapetalae</taxon>
        <taxon>rosids</taxon>
        <taxon>fabids</taxon>
        <taxon>Fabales</taxon>
        <taxon>Fabaceae</taxon>
        <taxon>Papilionoideae</taxon>
        <taxon>50 kb inversion clade</taxon>
        <taxon>NPAAA clade</taxon>
        <taxon>Hologalegina</taxon>
        <taxon>IRL clade</taxon>
        <taxon>Trifolieae</taxon>
        <taxon>Trifolium</taxon>
    </lineage>
</organism>
<evidence type="ECO:0000313" key="1">
    <source>
        <dbReference type="EMBL" id="MCI15620.1"/>
    </source>
</evidence>
<reference evidence="1 2" key="1">
    <citation type="journal article" date="2018" name="Front. Plant Sci.">
        <title>Red Clover (Trifolium pratense) and Zigzag Clover (T. medium) - A Picture of Genomic Similarities and Differences.</title>
        <authorList>
            <person name="Dluhosova J."/>
            <person name="Istvanek J."/>
            <person name="Nedelnik J."/>
            <person name="Repkova J."/>
        </authorList>
    </citation>
    <scope>NUCLEOTIDE SEQUENCE [LARGE SCALE GENOMIC DNA]</scope>
    <source>
        <strain evidence="2">cv. 10/8</strain>
        <tissue evidence="1">Leaf</tissue>
    </source>
</reference>
<name>A0A392PVZ7_9FABA</name>
<comment type="caution">
    <text evidence="1">The sequence shown here is derived from an EMBL/GenBank/DDBJ whole genome shotgun (WGS) entry which is preliminary data.</text>
</comment>
<sequence length="49" mass="5676">MQQILEDMLLMVVESSWLAMEKEQVGLLHVLLVVVIGTFIEEKCKLKLF</sequence>
<dbReference type="EMBL" id="LXQA010097223">
    <property type="protein sequence ID" value="MCI15620.1"/>
    <property type="molecule type" value="Genomic_DNA"/>
</dbReference>
<protein>
    <submittedName>
        <fullName evidence="1">Uncharacterized protein</fullName>
    </submittedName>
</protein>
<proteinExistence type="predicted"/>
<feature type="non-terminal residue" evidence="1">
    <location>
        <position position="49"/>
    </location>
</feature>
<dbReference type="AlphaFoldDB" id="A0A392PVZ7"/>